<proteinExistence type="predicted"/>
<dbReference type="SMART" id="SM01101">
    <property type="entry name" value="CRISPR_assoc"/>
    <property type="match status" value="1"/>
</dbReference>
<dbReference type="CDD" id="cd09727">
    <property type="entry name" value="Cas6_I-E"/>
    <property type="match status" value="1"/>
</dbReference>
<dbReference type="EMBL" id="LXEV01000029">
    <property type="protein sequence ID" value="OAT45914.1"/>
    <property type="molecule type" value="Genomic_DNA"/>
</dbReference>
<protein>
    <submittedName>
        <fullName evidence="1">CRISPR-associated CT1974 family protein</fullName>
    </submittedName>
</protein>
<reference evidence="1 2" key="1">
    <citation type="submission" date="2016-04" db="EMBL/GenBank/DDBJ databases">
        <title>ATOL: Assembling a taxonomically balanced genome-scale reconstruction of the evolutionary history of the Enterobacteriaceae.</title>
        <authorList>
            <person name="Plunkett G.III."/>
            <person name="Neeno-Eckwall E.C."/>
            <person name="Glasner J.D."/>
            <person name="Perna N.T."/>
        </authorList>
    </citation>
    <scope>NUCLEOTIDE SEQUENCE [LARGE SCALE GENOMIC DNA]</scope>
    <source>
        <strain evidence="1 2">ATCC 700826</strain>
    </source>
</reference>
<dbReference type="Proteomes" id="UP000078250">
    <property type="component" value="Unassembled WGS sequence"/>
</dbReference>
<dbReference type="Gene3D" id="3.30.70.1210">
    <property type="entry name" value="Crispr-associated protein, domain 2"/>
    <property type="match status" value="1"/>
</dbReference>
<dbReference type="SUPFAM" id="SSF117987">
    <property type="entry name" value="CRISPR-associated protein"/>
    <property type="match status" value="2"/>
</dbReference>
<dbReference type="NCBIfam" id="TIGR01907">
    <property type="entry name" value="casE_Cse3"/>
    <property type="match status" value="1"/>
</dbReference>
<accession>A0AAJ3LT39</accession>
<dbReference type="AlphaFoldDB" id="A0AAJ3LT39"/>
<organism evidence="1 2">
    <name type="scientific">Proteus hauseri ATCC 700826</name>
    <dbReference type="NCBI Taxonomy" id="1354271"/>
    <lineage>
        <taxon>Bacteria</taxon>
        <taxon>Pseudomonadati</taxon>
        <taxon>Pseudomonadota</taxon>
        <taxon>Gammaproteobacteria</taxon>
        <taxon>Enterobacterales</taxon>
        <taxon>Morganellaceae</taxon>
        <taxon>Proteus</taxon>
    </lineage>
</organism>
<keyword evidence="2" id="KW-1185">Reference proteome</keyword>
<name>A0AAJ3LT39_PROHU</name>
<dbReference type="Pfam" id="PF08798">
    <property type="entry name" value="CRISPR_assoc"/>
    <property type="match status" value="1"/>
</dbReference>
<dbReference type="Gene3D" id="3.30.70.1200">
    <property type="entry name" value="Crispr-associated protein, domain 1"/>
    <property type="match status" value="1"/>
</dbReference>
<comment type="caution">
    <text evidence="1">The sequence shown here is derived from an EMBL/GenBank/DDBJ whole genome shotgun (WGS) entry which is preliminary data.</text>
</comment>
<evidence type="ECO:0000313" key="2">
    <source>
        <dbReference type="Proteomes" id="UP000078250"/>
    </source>
</evidence>
<dbReference type="RefSeq" id="WP_064720484.1">
    <property type="nucleotide sequence ID" value="NZ_LXEV01000029.1"/>
</dbReference>
<dbReference type="InterPro" id="IPR010179">
    <property type="entry name" value="CRISPR-assoc_prot_Cse3"/>
</dbReference>
<gene>
    <name evidence="1" type="ORF">M997_2546</name>
</gene>
<sequence>MYLSRVTIRGSSDYLHSLLTNEQQAGYAIHQLLWQLFTEESERSFLYRVEIEKNGIPIFYLLSSVAPTIQHRFFKIETKPFLPKLNTKMKLAFSLRANPTVCITDKEGKRHRHDVLMHAKKQAQLSDNNYNKDDIQNLMQQAALNWISSEERLNKWGISLNHLPDIRAYTPERIKKASGKIMAFSSVDYQGTLTIENPTLFWQQYQQGFGRAKAFGCGLMLIRII</sequence>
<evidence type="ECO:0000313" key="1">
    <source>
        <dbReference type="EMBL" id="OAT45914.1"/>
    </source>
</evidence>